<reference evidence="4 5" key="1">
    <citation type="submission" date="2024-09" db="EMBL/GenBank/DDBJ databases">
        <title>A chromosome-level genome assembly of Gray's grenadier anchovy, Coilia grayii.</title>
        <authorList>
            <person name="Fu Z."/>
        </authorList>
    </citation>
    <scope>NUCLEOTIDE SEQUENCE [LARGE SCALE GENOMIC DNA]</scope>
    <source>
        <strain evidence="4">G4</strain>
        <tissue evidence="4">Muscle</tissue>
    </source>
</reference>
<keyword evidence="5" id="KW-1185">Reference proteome</keyword>
<proteinExistence type="inferred from homology"/>
<dbReference type="PANTHER" id="PTHR36542">
    <property type="entry name" value="GIG2-LIKE PROTEIN DRED-RELATED"/>
    <property type="match status" value="1"/>
</dbReference>
<dbReference type="EMBL" id="JBHFQA010000006">
    <property type="protein sequence ID" value="KAL2097136.1"/>
    <property type="molecule type" value="Genomic_DNA"/>
</dbReference>
<feature type="region of interest" description="Disordered" evidence="2">
    <location>
        <begin position="1"/>
        <end position="21"/>
    </location>
</feature>
<dbReference type="Proteomes" id="UP001591681">
    <property type="component" value="Unassembled WGS sequence"/>
</dbReference>
<evidence type="ECO:0000256" key="2">
    <source>
        <dbReference type="SAM" id="MobiDB-lite"/>
    </source>
</evidence>
<comment type="caution">
    <text evidence="4">The sequence shown here is derived from an EMBL/GenBank/DDBJ whole genome shotgun (WGS) entry which is preliminary data.</text>
</comment>
<organism evidence="4 5">
    <name type="scientific">Coilia grayii</name>
    <name type="common">Gray's grenadier anchovy</name>
    <dbReference type="NCBI Taxonomy" id="363190"/>
    <lineage>
        <taxon>Eukaryota</taxon>
        <taxon>Metazoa</taxon>
        <taxon>Chordata</taxon>
        <taxon>Craniata</taxon>
        <taxon>Vertebrata</taxon>
        <taxon>Euteleostomi</taxon>
        <taxon>Actinopterygii</taxon>
        <taxon>Neopterygii</taxon>
        <taxon>Teleostei</taxon>
        <taxon>Clupei</taxon>
        <taxon>Clupeiformes</taxon>
        <taxon>Clupeoidei</taxon>
        <taxon>Engraulidae</taxon>
        <taxon>Coilinae</taxon>
        <taxon>Coilia</taxon>
    </lineage>
</organism>
<evidence type="ECO:0000259" key="3">
    <source>
        <dbReference type="Pfam" id="PF00644"/>
    </source>
</evidence>
<evidence type="ECO:0000256" key="1">
    <source>
        <dbReference type="ARBA" id="ARBA00024347"/>
    </source>
</evidence>
<feature type="domain" description="PARP catalytic" evidence="3">
    <location>
        <begin position="19"/>
        <end position="90"/>
    </location>
</feature>
<dbReference type="AlphaFoldDB" id="A0ABD1KD56"/>
<protein>
    <recommendedName>
        <fullName evidence="3">PARP catalytic domain-containing protein</fullName>
    </recommendedName>
</protein>
<name>A0ABD1KD56_9TELE</name>
<dbReference type="PANTHER" id="PTHR36542:SF2">
    <property type="entry name" value="GIG2-LIKE PROTEIN DRED-RELATED"/>
    <property type="match status" value="1"/>
</dbReference>
<comment type="similarity">
    <text evidence="1">Belongs to the ARTD/PARP family.</text>
</comment>
<evidence type="ECO:0000313" key="4">
    <source>
        <dbReference type="EMBL" id="KAL2097136.1"/>
    </source>
</evidence>
<dbReference type="Pfam" id="PF00644">
    <property type="entry name" value="PARP"/>
    <property type="match status" value="1"/>
</dbReference>
<dbReference type="InterPro" id="IPR012317">
    <property type="entry name" value="Poly(ADP-ribose)pol_cat_dom"/>
</dbReference>
<sequence length="151" mass="17026">MREPSEGTCPQHGTKAESNEGAYTMYHGTSLSAARQILRFGFRPSKLGKLGKGVYLTCNFRKAAFHADVPNRQGQAVILQLRVRIGKAVKTDQLCHPLRMKWHQAGYDSAWIPANPLTLESEEHCIWDPRRITVLSIMIPPFMQPPTEPDK</sequence>
<evidence type="ECO:0000313" key="5">
    <source>
        <dbReference type="Proteomes" id="UP001591681"/>
    </source>
</evidence>
<gene>
    <name evidence="4" type="ORF">ACEWY4_006343</name>
</gene>
<dbReference type="Gene3D" id="3.90.228.10">
    <property type="match status" value="1"/>
</dbReference>
<accession>A0ABD1KD56</accession>
<dbReference type="SUPFAM" id="SSF56399">
    <property type="entry name" value="ADP-ribosylation"/>
    <property type="match status" value="1"/>
</dbReference>